<keyword evidence="2" id="KW-0378">Hydrolase</keyword>
<dbReference type="STRING" id="1549858.MC45_09425"/>
<comment type="similarity">
    <text evidence="1">Belongs to the glycosyl hydrolase 25 family.</text>
</comment>
<dbReference type="Gene3D" id="3.20.20.80">
    <property type="entry name" value="Glycosidases"/>
    <property type="match status" value="1"/>
</dbReference>
<evidence type="ECO:0000313" key="3">
    <source>
        <dbReference type="Proteomes" id="UP000033200"/>
    </source>
</evidence>
<evidence type="ECO:0000256" key="1">
    <source>
        <dbReference type="ARBA" id="ARBA00010646"/>
    </source>
</evidence>
<keyword evidence="3" id="KW-1185">Reference proteome</keyword>
<dbReference type="InterPro" id="IPR002053">
    <property type="entry name" value="Glyco_hydro_25"/>
</dbReference>
<proteinExistence type="inferred from homology"/>
<dbReference type="GO" id="GO:0003796">
    <property type="term" value="F:lysozyme activity"/>
    <property type="evidence" value="ECO:0007669"/>
    <property type="project" value="InterPro"/>
</dbReference>
<sequence length="225" mass="24415">MASFLLKAAGVLVAAGAIGIGGWSFATGWHPAASQYPLQGLDLPENPGAIEWGTVRARGADFAYLVATSGKDRRDPGFEANWSAVPEAGLRRGAVHLYSLCQPGADQANAFNAFVPRTADALPAAVDVDYRADCTARPERADLVRELRTFITMVETHTRKPVLLRLSKPVESDYTISAAIERPVWATANLFPPAYAARAWRMWRASDIRRIDGIEGPVNWDVVAP</sequence>
<gene>
    <name evidence="2" type="ORF">MC45_09425</name>
</gene>
<dbReference type="Pfam" id="PF01183">
    <property type="entry name" value="Glyco_hydro_25"/>
    <property type="match status" value="1"/>
</dbReference>
<protein>
    <submittedName>
        <fullName evidence="2">Glycosyl hydrolase</fullName>
    </submittedName>
</protein>
<dbReference type="InterPro" id="IPR017853">
    <property type="entry name" value="GH"/>
</dbReference>
<accession>A0A097EG53</accession>
<dbReference type="PANTHER" id="PTHR34135">
    <property type="entry name" value="LYSOZYME"/>
    <property type="match status" value="1"/>
</dbReference>
<dbReference type="KEGG" id="stax:MC45_09425"/>
<dbReference type="EMBL" id="CP009571">
    <property type="protein sequence ID" value="AIT06549.1"/>
    <property type="molecule type" value="Genomic_DNA"/>
</dbReference>
<dbReference type="Proteomes" id="UP000033200">
    <property type="component" value="Chromosome"/>
</dbReference>
<evidence type="ECO:0000313" key="2">
    <source>
        <dbReference type="EMBL" id="AIT06549.1"/>
    </source>
</evidence>
<dbReference type="GO" id="GO:0009253">
    <property type="term" value="P:peptidoglycan catabolic process"/>
    <property type="evidence" value="ECO:0007669"/>
    <property type="project" value="InterPro"/>
</dbReference>
<dbReference type="GO" id="GO:0016998">
    <property type="term" value="P:cell wall macromolecule catabolic process"/>
    <property type="evidence" value="ECO:0007669"/>
    <property type="project" value="InterPro"/>
</dbReference>
<dbReference type="HOGENOM" id="CLU_044973_6_2_5"/>
<dbReference type="GO" id="GO:0016052">
    <property type="term" value="P:carbohydrate catabolic process"/>
    <property type="evidence" value="ECO:0007669"/>
    <property type="project" value="TreeGrafter"/>
</dbReference>
<dbReference type="PANTHER" id="PTHR34135:SF2">
    <property type="entry name" value="LYSOZYME"/>
    <property type="match status" value="1"/>
</dbReference>
<dbReference type="PROSITE" id="PS51904">
    <property type="entry name" value="GLYCOSYL_HYDROL_F25_2"/>
    <property type="match status" value="1"/>
</dbReference>
<dbReference type="RefSeq" id="WP_038662254.1">
    <property type="nucleotide sequence ID" value="NZ_CP009571.1"/>
</dbReference>
<organism evidence="2 3">
    <name type="scientific">Sphingomonas taxi</name>
    <dbReference type="NCBI Taxonomy" id="1549858"/>
    <lineage>
        <taxon>Bacteria</taxon>
        <taxon>Pseudomonadati</taxon>
        <taxon>Pseudomonadota</taxon>
        <taxon>Alphaproteobacteria</taxon>
        <taxon>Sphingomonadales</taxon>
        <taxon>Sphingomonadaceae</taxon>
        <taxon>Sphingomonas</taxon>
    </lineage>
</organism>
<dbReference type="eggNOG" id="COG3757">
    <property type="taxonomic scope" value="Bacteria"/>
</dbReference>
<reference evidence="2 3" key="1">
    <citation type="submission" date="2014-09" db="EMBL/GenBank/DDBJ databases">
        <title>Using Illumina technology Improving SMRT sequencing Genome Assembly by RASTools.</title>
        <authorList>
            <person name="Zhou Y."/>
            <person name="Ma T."/>
            <person name="Liu T."/>
        </authorList>
    </citation>
    <scope>NUCLEOTIDE SEQUENCE [LARGE SCALE GENOMIC DNA]</scope>
    <source>
        <strain evidence="2 3">ATCC 55669</strain>
    </source>
</reference>
<name>A0A097EG53_9SPHN</name>
<dbReference type="SUPFAM" id="SSF51445">
    <property type="entry name" value="(Trans)glycosidases"/>
    <property type="match status" value="1"/>
</dbReference>
<dbReference type="AlphaFoldDB" id="A0A097EG53"/>